<reference evidence="1" key="2">
    <citation type="submission" date="2012-12" db="EMBL/GenBank/DDBJ databases">
        <authorList>
            <person name="Gao Y.W."/>
            <person name="Fan S.T."/>
            <person name="Sun H.T."/>
            <person name="Wang Z."/>
            <person name="Gao X.L."/>
            <person name="Li Y.G."/>
            <person name="Wang T.C."/>
            <person name="Zhang K."/>
            <person name="Xu W.W."/>
            <person name="Yu Z.J."/>
            <person name="Xia X.Z."/>
        </authorList>
    </citation>
    <scope>NUCLEOTIDE SEQUENCE</scope>
    <source>
        <strain evidence="1">FR3</strain>
    </source>
</reference>
<accession>A0A0J9XTD2</accession>
<sequence length="63" mass="7034">MGKVNWLLLTCFSSCILLENNIGLISGLVSTVKYPWASRNNKDREVGLPLVYSAADVVTREMF</sequence>
<dbReference type="EMBL" id="LN856939">
    <property type="protein sequence ID" value="CDP95344.1"/>
    <property type="molecule type" value="Genomic_DNA"/>
</dbReference>
<evidence type="ECO:0000313" key="1">
    <source>
        <dbReference type="EMBL" id="CDP95344.1"/>
    </source>
</evidence>
<gene>
    <name evidence="1" type="primary">Bm1299</name>
    <name evidence="1" type="ORF">BM_Bm1299</name>
</gene>
<proteinExistence type="predicted"/>
<reference evidence="1" key="1">
    <citation type="journal article" date="2007" name="Science">
        <title>Draft genome of the filarial nematode parasite Brugia malayi.</title>
        <authorList>
            <person name="Ghedin E."/>
            <person name="Wang S."/>
            <person name="Spiro D."/>
            <person name="Caler E."/>
            <person name="Zhao Q."/>
            <person name="Crabtree J."/>
            <person name="Allen J.E."/>
            <person name="Delcher A.L."/>
            <person name="Guiliano D.B."/>
            <person name="Miranda-Saavedra D."/>
            <person name="Angiuoli S.V."/>
            <person name="Creasy T."/>
            <person name="Amedeo P."/>
            <person name="Haas B."/>
            <person name="El-Sayed N.M."/>
            <person name="Wortman J.R."/>
            <person name="Feldblyum T."/>
            <person name="Tallon L."/>
            <person name="Schatz M."/>
            <person name="Shumway M."/>
            <person name="Koo H."/>
            <person name="Salzberg S.L."/>
            <person name="Schobel S."/>
            <person name="Pertea M."/>
            <person name="Pop M."/>
            <person name="White O."/>
            <person name="Barton G.J."/>
            <person name="Carlow C.K."/>
            <person name="Crawford M.J."/>
            <person name="Daub J."/>
            <person name="Dimmic M.W."/>
            <person name="Estes C.F."/>
            <person name="Foster J.M."/>
            <person name="Ganatra M."/>
            <person name="Gregory W.F."/>
            <person name="Johnson N.M."/>
            <person name="Jin J."/>
            <person name="Komuniecki R."/>
            <person name="Korf I."/>
            <person name="Kumar S."/>
            <person name="Laney S."/>
            <person name="Li B.W."/>
            <person name="Li W."/>
            <person name="Lindblom T.H."/>
            <person name="Lustigman S."/>
            <person name="Ma D."/>
            <person name="Maina C.V."/>
            <person name="Martin D.M."/>
            <person name="McCarter J.P."/>
            <person name="McReynolds L."/>
            <person name="Mitreva M."/>
            <person name="Nutman T.B."/>
            <person name="Parkinson J."/>
            <person name="Peregrin-Alvarez J.M."/>
            <person name="Poole C."/>
            <person name="Ren Q."/>
            <person name="Saunders L."/>
            <person name="Sluder A.E."/>
            <person name="Smith K."/>
            <person name="Stanke M."/>
            <person name="Unnasch T.R."/>
            <person name="Ware J."/>
            <person name="Wei A.D."/>
            <person name="Weil G."/>
            <person name="Williams D.J."/>
            <person name="Zhang Y."/>
            <person name="Williams S.A."/>
            <person name="Fraser-Liggett C."/>
            <person name="Slatko B."/>
            <person name="Blaxter M.L."/>
            <person name="Scott A.L."/>
        </authorList>
    </citation>
    <scope>NUCLEOTIDE SEQUENCE</scope>
    <source>
        <strain evidence="1">FR3</strain>
    </source>
</reference>
<organism evidence="1">
    <name type="scientific">Brugia malayi</name>
    <name type="common">Filarial nematode worm</name>
    <dbReference type="NCBI Taxonomy" id="6279"/>
    <lineage>
        <taxon>Eukaryota</taxon>
        <taxon>Metazoa</taxon>
        <taxon>Ecdysozoa</taxon>
        <taxon>Nematoda</taxon>
        <taxon>Chromadorea</taxon>
        <taxon>Rhabditida</taxon>
        <taxon>Spirurina</taxon>
        <taxon>Spiruromorpha</taxon>
        <taxon>Filarioidea</taxon>
        <taxon>Onchocercidae</taxon>
        <taxon>Brugia</taxon>
    </lineage>
</organism>
<protein>
    <submittedName>
        <fullName evidence="1">Bm1299</fullName>
    </submittedName>
</protein>
<dbReference type="AlphaFoldDB" id="A0A0J9XTD2"/>
<name>A0A0J9XTD2_BRUMA</name>